<dbReference type="RefSeq" id="WP_021781980.1">
    <property type="nucleotide sequence ID" value="NZ_KK214955.1"/>
</dbReference>
<accession>A0A2N1IPZ6</accession>
<evidence type="ECO:0000256" key="4">
    <source>
        <dbReference type="ARBA" id="ARBA00022692"/>
    </source>
</evidence>
<reference evidence="8 9" key="1">
    <citation type="submission" date="2017-12" db="EMBL/GenBank/DDBJ databases">
        <title>Isolation and characterization of an aerobic denitrifying Pseudomonas monteilii CY06 from aquaculture ponds.</title>
        <authorList>
            <person name="Ma Q."/>
            <person name="Cai Y."/>
            <person name="He Z."/>
        </authorList>
    </citation>
    <scope>NUCLEOTIDE SEQUENCE [LARGE SCALE GENOMIC DNA]</scope>
    <source>
        <strain evidence="8 9">CY06</strain>
    </source>
</reference>
<keyword evidence="6" id="KW-1133">Transmembrane helix</keyword>
<evidence type="ECO:0000256" key="3">
    <source>
        <dbReference type="ARBA" id="ARBA00022519"/>
    </source>
</evidence>
<dbReference type="AlphaFoldDB" id="A0A2N1IPZ6"/>
<evidence type="ECO:0000313" key="9">
    <source>
        <dbReference type="Proteomes" id="UP000233399"/>
    </source>
</evidence>
<evidence type="ECO:0000256" key="2">
    <source>
        <dbReference type="ARBA" id="ARBA00022448"/>
    </source>
</evidence>
<evidence type="ECO:0000256" key="6">
    <source>
        <dbReference type="ARBA" id="ARBA00022989"/>
    </source>
</evidence>
<gene>
    <name evidence="8" type="ORF">CXB65_18230</name>
</gene>
<keyword evidence="5" id="KW-1278">Translocase</keyword>
<sequence>MNDYILVLISAALINHLCLLRQPLSGLQLQVHGLACALCIALGVIGAQLLAYAVLAPLHIHDLALFLLLPWLALLAWGLPWLLAKWRPAWPVVGLPALLLSNAAALGVALQQASDDVSWPTALLQGLLTAGGFWLTLMVFADLHQRSVHADIPDALRGLPIQLIGAGVMAMAFSGFNGMFGQ</sequence>
<name>A0A2N1IPZ6_9PSED</name>
<proteinExistence type="predicted"/>
<comment type="caution">
    <text evidence="8">The sequence shown here is derived from an EMBL/GenBank/DDBJ whole genome shotgun (WGS) entry which is preliminary data.</text>
</comment>
<keyword evidence="3" id="KW-0997">Cell inner membrane</keyword>
<dbReference type="InterPro" id="IPR003667">
    <property type="entry name" value="NqrDE/RnfAE"/>
</dbReference>
<dbReference type="Pfam" id="PF02508">
    <property type="entry name" value="Rnf-Nqr"/>
    <property type="match status" value="1"/>
</dbReference>
<dbReference type="PIRSF" id="PIRSF006102">
    <property type="entry name" value="NQR_DE"/>
    <property type="match status" value="1"/>
</dbReference>
<dbReference type="GO" id="GO:0012505">
    <property type="term" value="C:endomembrane system"/>
    <property type="evidence" value="ECO:0007669"/>
    <property type="project" value="UniProtKB-SubCell"/>
</dbReference>
<keyword evidence="3" id="KW-1003">Cell membrane</keyword>
<dbReference type="PANTHER" id="PTHR30335">
    <property type="entry name" value="INTEGRAL MEMBRANE PROTEIN OF SOXR-REDUCING COMPLEX"/>
    <property type="match status" value="1"/>
</dbReference>
<evidence type="ECO:0000256" key="7">
    <source>
        <dbReference type="ARBA" id="ARBA00023136"/>
    </source>
</evidence>
<keyword evidence="4" id="KW-0812">Transmembrane</keyword>
<dbReference type="EMBL" id="PJCG01000033">
    <property type="protein sequence ID" value="PKI20457.1"/>
    <property type="molecule type" value="Genomic_DNA"/>
</dbReference>
<evidence type="ECO:0000256" key="1">
    <source>
        <dbReference type="ARBA" id="ARBA00004127"/>
    </source>
</evidence>
<dbReference type="PANTHER" id="PTHR30335:SF0">
    <property type="entry name" value="ION-TRANSLOCATING OXIDOREDUCTASE COMPLEX SUBUNIT A"/>
    <property type="match status" value="1"/>
</dbReference>
<comment type="subcellular location">
    <subcellularLocation>
        <location evidence="1">Endomembrane system</location>
        <topology evidence="1">Multi-pass membrane protein</topology>
    </subcellularLocation>
</comment>
<keyword evidence="7" id="KW-0472">Membrane</keyword>
<dbReference type="Proteomes" id="UP000233399">
    <property type="component" value="Unassembled WGS sequence"/>
</dbReference>
<dbReference type="InterPro" id="IPR050133">
    <property type="entry name" value="NqrDE/RnfAE_oxidrdctase"/>
</dbReference>
<protein>
    <submittedName>
        <fullName evidence="8">Electron transporter RnfA</fullName>
    </submittedName>
</protein>
<evidence type="ECO:0000313" key="8">
    <source>
        <dbReference type="EMBL" id="PKI20457.1"/>
    </source>
</evidence>
<keyword evidence="2" id="KW-0813">Transport</keyword>
<organism evidence="8 9">
    <name type="scientific">Pseudomonas monteilii</name>
    <dbReference type="NCBI Taxonomy" id="76759"/>
    <lineage>
        <taxon>Bacteria</taxon>
        <taxon>Pseudomonadati</taxon>
        <taxon>Pseudomonadota</taxon>
        <taxon>Gammaproteobacteria</taxon>
        <taxon>Pseudomonadales</taxon>
        <taxon>Pseudomonadaceae</taxon>
        <taxon>Pseudomonas</taxon>
    </lineage>
</organism>
<evidence type="ECO:0000256" key="5">
    <source>
        <dbReference type="ARBA" id="ARBA00022967"/>
    </source>
</evidence>
<dbReference type="GO" id="GO:0005886">
    <property type="term" value="C:plasma membrane"/>
    <property type="evidence" value="ECO:0007669"/>
    <property type="project" value="TreeGrafter"/>
</dbReference>